<accession>A0A8C6QXZ7</accession>
<evidence type="ECO:0000256" key="1">
    <source>
        <dbReference type="SAM" id="Coils"/>
    </source>
</evidence>
<keyword evidence="4" id="KW-1185">Reference proteome</keyword>
<feature type="region of interest" description="Disordered" evidence="2">
    <location>
        <begin position="193"/>
        <end position="233"/>
    </location>
</feature>
<dbReference type="Proteomes" id="UP000694381">
    <property type="component" value="Unassembled WGS sequence"/>
</dbReference>
<evidence type="ECO:0000313" key="4">
    <source>
        <dbReference type="Proteomes" id="UP000694381"/>
    </source>
</evidence>
<reference evidence="3" key="2">
    <citation type="submission" date="2025-09" db="UniProtKB">
        <authorList>
            <consortium name="Ensembl"/>
        </authorList>
    </citation>
    <scope>IDENTIFICATION</scope>
</reference>
<evidence type="ECO:0000256" key="2">
    <source>
        <dbReference type="SAM" id="MobiDB-lite"/>
    </source>
</evidence>
<dbReference type="OMA" id="TQMGVEN"/>
<proteinExistence type="predicted"/>
<evidence type="ECO:0000313" key="3">
    <source>
        <dbReference type="Ensembl" id="ENSNGAP00000010226.1"/>
    </source>
</evidence>
<keyword evidence="1" id="KW-0175">Coiled coil</keyword>
<dbReference type="SUPFAM" id="SSF57997">
    <property type="entry name" value="Tropomyosin"/>
    <property type="match status" value="1"/>
</dbReference>
<reference evidence="3" key="1">
    <citation type="submission" date="2025-08" db="UniProtKB">
        <authorList>
            <consortium name="Ensembl"/>
        </authorList>
    </citation>
    <scope>IDENTIFICATION</scope>
</reference>
<dbReference type="GeneTree" id="ENSGT00850000133633"/>
<organism evidence="3 4">
    <name type="scientific">Nannospalax galili</name>
    <name type="common">Northern Israeli blind subterranean mole rat</name>
    <name type="synonym">Spalax galili</name>
    <dbReference type="NCBI Taxonomy" id="1026970"/>
    <lineage>
        <taxon>Eukaryota</taxon>
        <taxon>Metazoa</taxon>
        <taxon>Chordata</taxon>
        <taxon>Craniata</taxon>
        <taxon>Vertebrata</taxon>
        <taxon>Euteleostomi</taxon>
        <taxon>Mammalia</taxon>
        <taxon>Eutheria</taxon>
        <taxon>Euarchontoglires</taxon>
        <taxon>Glires</taxon>
        <taxon>Rodentia</taxon>
        <taxon>Myomorpha</taxon>
        <taxon>Muroidea</taxon>
        <taxon>Spalacidae</taxon>
        <taxon>Spalacinae</taxon>
        <taxon>Nannospalax</taxon>
    </lineage>
</organism>
<dbReference type="AlphaFoldDB" id="A0A8C6QXZ7"/>
<feature type="compositionally biased region" description="Basic residues" evidence="2">
    <location>
        <begin position="197"/>
        <end position="217"/>
    </location>
</feature>
<dbReference type="Gene3D" id="1.10.287.1490">
    <property type="match status" value="1"/>
</dbReference>
<protein>
    <submittedName>
        <fullName evidence="3">Coiled-coil domain containing 194</fullName>
    </submittedName>
</protein>
<feature type="coiled-coil region" evidence="1">
    <location>
        <begin position="66"/>
        <end position="177"/>
    </location>
</feature>
<sequence length="233" mass="25310">MAELGPEPGRAWRLLALCGAAVFLAAAAAGGALVAWNLAASTARGPHCPDPVVNATVRPPGRVPDVEELRRRLAEAVQRAETLAGRLESAEGGRRELEAALKACEGHQSQLQTQLKTLKMEMDQAKAQGTHMVLENGALTEALARWEKVATESARQLEEAQQRARAAEAEHETCTAREVKLRELIYSLEAELGPLRRGSHPRRRSGSRSKPSIRSRQRAGATKGCQRPPRDPQ</sequence>
<dbReference type="Ensembl" id="ENSNGAT00000015752.1">
    <property type="protein sequence ID" value="ENSNGAP00000010226.1"/>
    <property type="gene ID" value="ENSNGAG00000012696.1"/>
</dbReference>
<name>A0A8C6QXZ7_NANGA</name>